<proteinExistence type="predicted"/>
<evidence type="ECO:0000313" key="3">
    <source>
        <dbReference type="Proteomes" id="UP000578531"/>
    </source>
</evidence>
<dbReference type="AlphaFoldDB" id="A0A8H6L0K2"/>
<evidence type="ECO:0000256" key="1">
    <source>
        <dbReference type="SAM" id="MobiDB-lite"/>
    </source>
</evidence>
<dbReference type="RefSeq" id="XP_037160507.1">
    <property type="nucleotide sequence ID" value="XM_037312659.1"/>
</dbReference>
<dbReference type="EMBL" id="JACCJC010000061">
    <property type="protein sequence ID" value="KAF6231074.1"/>
    <property type="molecule type" value="Genomic_DNA"/>
</dbReference>
<feature type="region of interest" description="Disordered" evidence="1">
    <location>
        <begin position="94"/>
        <end position="115"/>
    </location>
</feature>
<feature type="region of interest" description="Disordered" evidence="1">
    <location>
        <begin position="127"/>
        <end position="176"/>
    </location>
</feature>
<feature type="compositionally biased region" description="Basic and acidic residues" evidence="1">
    <location>
        <begin position="151"/>
        <end position="174"/>
    </location>
</feature>
<gene>
    <name evidence="2" type="ORF">HO173_010774</name>
</gene>
<organism evidence="2 3">
    <name type="scientific">Letharia columbiana</name>
    <dbReference type="NCBI Taxonomy" id="112416"/>
    <lineage>
        <taxon>Eukaryota</taxon>
        <taxon>Fungi</taxon>
        <taxon>Dikarya</taxon>
        <taxon>Ascomycota</taxon>
        <taxon>Pezizomycotina</taxon>
        <taxon>Lecanoromycetes</taxon>
        <taxon>OSLEUM clade</taxon>
        <taxon>Lecanoromycetidae</taxon>
        <taxon>Lecanorales</taxon>
        <taxon>Lecanorineae</taxon>
        <taxon>Parmeliaceae</taxon>
        <taxon>Letharia</taxon>
    </lineage>
</organism>
<evidence type="ECO:0000313" key="2">
    <source>
        <dbReference type="EMBL" id="KAF6231074.1"/>
    </source>
</evidence>
<protein>
    <submittedName>
        <fullName evidence="2">Uncharacterized protein</fullName>
    </submittedName>
</protein>
<dbReference type="Proteomes" id="UP000578531">
    <property type="component" value="Unassembled WGS sequence"/>
</dbReference>
<name>A0A8H6L0K2_9LECA</name>
<keyword evidence="3" id="KW-1185">Reference proteome</keyword>
<reference evidence="2 3" key="1">
    <citation type="journal article" date="2020" name="Genomics">
        <title>Complete, high-quality genomes from long-read metagenomic sequencing of two wolf lichen thalli reveals enigmatic genome architecture.</title>
        <authorList>
            <person name="McKenzie S.K."/>
            <person name="Walston R.F."/>
            <person name="Allen J.L."/>
        </authorList>
    </citation>
    <scope>NUCLEOTIDE SEQUENCE [LARGE SCALE GENOMIC DNA]</scope>
    <source>
        <strain evidence="2">WasteWater2</strain>
    </source>
</reference>
<comment type="caution">
    <text evidence="2">The sequence shown here is derived from an EMBL/GenBank/DDBJ whole genome shotgun (WGS) entry which is preliminary data.</text>
</comment>
<sequence>MLMTYYQADENEISNPIPFRVNTLLQPLIQRKPDSTPYMSISRYLLLQYVRQLNVLCLQHIDYIPKSSTGRRFRKLATVNERLIQDPLMLEADQRDTRRAAVGRSPGSGTTRGDYIEFGMSKPSVGTHYALPSKGRVPGRDPFLNVPPGSEKMERDDIHFGAKGGGRPDPRELKPPVARTQLTSLTLSAALPHRRTSIPNKHRSHATHPPSLHGWVFESVKRPCG</sequence>
<accession>A0A8H6L0K2</accession>
<dbReference type="GeneID" id="59292420"/>